<organism evidence="11 12">
    <name type="scientific">Geodermatophilus maliterrae</name>
    <dbReference type="NCBI Taxonomy" id="3162531"/>
    <lineage>
        <taxon>Bacteria</taxon>
        <taxon>Bacillati</taxon>
        <taxon>Actinomycetota</taxon>
        <taxon>Actinomycetes</taxon>
        <taxon>Geodermatophilales</taxon>
        <taxon>Geodermatophilaceae</taxon>
        <taxon>Geodermatophilus</taxon>
    </lineage>
</organism>
<dbReference type="PANTHER" id="PTHR24421">
    <property type="entry name" value="NITRATE/NITRITE SENSOR PROTEIN NARX-RELATED"/>
    <property type="match status" value="1"/>
</dbReference>
<evidence type="ECO:0000256" key="8">
    <source>
        <dbReference type="ARBA" id="ARBA00023012"/>
    </source>
</evidence>
<keyword evidence="7" id="KW-0067">ATP-binding</keyword>
<feature type="domain" description="Histidine kinase/HSP90-like ATPase" evidence="9">
    <location>
        <begin position="304"/>
        <end position="394"/>
    </location>
</feature>
<feature type="domain" description="Signal transduction histidine kinase subgroup 3 dimerisation and phosphoacceptor" evidence="10">
    <location>
        <begin position="195"/>
        <end position="261"/>
    </location>
</feature>
<dbReference type="Pfam" id="PF07730">
    <property type="entry name" value="HisKA_3"/>
    <property type="match status" value="1"/>
</dbReference>
<accession>A0ABV3XIT9</accession>
<evidence type="ECO:0000259" key="10">
    <source>
        <dbReference type="Pfam" id="PF07730"/>
    </source>
</evidence>
<dbReference type="Proteomes" id="UP001560045">
    <property type="component" value="Unassembled WGS sequence"/>
</dbReference>
<gene>
    <name evidence="11" type="ORF">ABQ292_19270</name>
</gene>
<evidence type="ECO:0000256" key="2">
    <source>
        <dbReference type="ARBA" id="ARBA00012438"/>
    </source>
</evidence>
<protein>
    <recommendedName>
        <fullName evidence="2">histidine kinase</fullName>
        <ecNumber evidence="2">2.7.13.3</ecNumber>
    </recommendedName>
</protein>
<sequence length="399" mass="41876">MPEGWLRRPRARWRALPVTVRDGVLAAVFLVLTQAELFARAHLLEGPPVLQHLLLAGICGSVALRRTRPTPAAAVCGVGMAATGALGTAPSAAVFVVYLLVTYSVGWCADSRRTAALGLVAVVVPDAVVYPLTQPEGRDIAEIVINAGIPVALWLLARLGREHLDRAIAAERRLAAEELRALEERTRRSEATAAERRRIARECHDVIGHGITLMLLYTEAAQARLGDRERAAAEALDVAAAAGRTALADVRQVLDVLRADDDADPRGGGLDEVADLVERVRGAGADVDWRAVDLPPELPATVSTTAYRVIQEGLTNALRHAPGAPVRITLRGDQGALRVQVVDAGGTAATGGSTGSSGCGLVGLRERVGLLGGQLAAGPLGDRPGWQVTASLPVASAHR</sequence>
<keyword evidence="4" id="KW-0808">Transferase</keyword>
<dbReference type="InterPro" id="IPR050482">
    <property type="entry name" value="Sensor_HK_TwoCompSys"/>
</dbReference>
<dbReference type="Pfam" id="PF02518">
    <property type="entry name" value="HATPase_c"/>
    <property type="match status" value="1"/>
</dbReference>
<comment type="caution">
    <text evidence="11">The sequence shown here is derived from an EMBL/GenBank/DDBJ whole genome shotgun (WGS) entry which is preliminary data.</text>
</comment>
<evidence type="ECO:0000256" key="6">
    <source>
        <dbReference type="ARBA" id="ARBA00022777"/>
    </source>
</evidence>
<dbReference type="EMBL" id="JBFNXQ010000074">
    <property type="protein sequence ID" value="MEX5720510.1"/>
    <property type="molecule type" value="Genomic_DNA"/>
</dbReference>
<proteinExistence type="predicted"/>
<evidence type="ECO:0000256" key="4">
    <source>
        <dbReference type="ARBA" id="ARBA00022679"/>
    </source>
</evidence>
<dbReference type="Gene3D" id="3.30.565.10">
    <property type="entry name" value="Histidine kinase-like ATPase, C-terminal domain"/>
    <property type="match status" value="1"/>
</dbReference>
<evidence type="ECO:0000256" key="5">
    <source>
        <dbReference type="ARBA" id="ARBA00022741"/>
    </source>
</evidence>
<evidence type="ECO:0000313" key="12">
    <source>
        <dbReference type="Proteomes" id="UP001560045"/>
    </source>
</evidence>
<evidence type="ECO:0000259" key="9">
    <source>
        <dbReference type="Pfam" id="PF02518"/>
    </source>
</evidence>
<dbReference type="EC" id="2.7.13.3" evidence="2"/>
<evidence type="ECO:0000256" key="7">
    <source>
        <dbReference type="ARBA" id="ARBA00022840"/>
    </source>
</evidence>
<keyword evidence="12" id="KW-1185">Reference proteome</keyword>
<dbReference type="Gene3D" id="1.20.5.1930">
    <property type="match status" value="1"/>
</dbReference>
<keyword evidence="6 11" id="KW-0418">Kinase</keyword>
<keyword evidence="3" id="KW-0597">Phosphoprotein</keyword>
<dbReference type="GO" id="GO:0016301">
    <property type="term" value="F:kinase activity"/>
    <property type="evidence" value="ECO:0007669"/>
    <property type="project" value="UniProtKB-KW"/>
</dbReference>
<dbReference type="RefSeq" id="WP_369209332.1">
    <property type="nucleotide sequence ID" value="NZ_JBFNXQ010000074.1"/>
</dbReference>
<dbReference type="PANTHER" id="PTHR24421:SF10">
    <property type="entry name" value="NITRATE_NITRITE SENSOR PROTEIN NARQ"/>
    <property type="match status" value="1"/>
</dbReference>
<keyword evidence="8" id="KW-0902">Two-component regulatory system</keyword>
<reference evidence="11 12" key="1">
    <citation type="submission" date="2024-06" db="EMBL/GenBank/DDBJ databases">
        <title>Draft genome sequence of Geodermatophilus badlandi, a novel member of the Geodermatophilaceae isolated from badland sedimentary rocks in the Red desert, Wyoming, USA.</title>
        <authorList>
            <person name="Ben Tekaya S."/>
            <person name="Nouioui I."/>
            <person name="Flores G.M."/>
            <person name="Shaal M.N."/>
            <person name="Bredoire F."/>
            <person name="Basile F."/>
            <person name="Van Diepen L."/>
            <person name="Ward N.L."/>
        </authorList>
    </citation>
    <scope>NUCLEOTIDE SEQUENCE [LARGE SCALE GENOMIC DNA]</scope>
    <source>
        <strain evidence="11 12">WL48A</strain>
    </source>
</reference>
<evidence type="ECO:0000256" key="3">
    <source>
        <dbReference type="ARBA" id="ARBA00022553"/>
    </source>
</evidence>
<dbReference type="InterPro" id="IPR011712">
    <property type="entry name" value="Sig_transdc_His_kin_sub3_dim/P"/>
</dbReference>
<evidence type="ECO:0000313" key="11">
    <source>
        <dbReference type="EMBL" id="MEX5720510.1"/>
    </source>
</evidence>
<evidence type="ECO:0000256" key="1">
    <source>
        <dbReference type="ARBA" id="ARBA00000085"/>
    </source>
</evidence>
<dbReference type="CDD" id="cd16917">
    <property type="entry name" value="HATPase_UhpB-NarQ-NarX-like"/>
    <property type="match status" value="1"/>
</dbReference>
<dbReference type="InterPro" id="IPR003594">
    <property type="entry name" value="HATPase_dom"/>
</dbReference>
<comment type="catalytic activity">
    <reaction evidence="1">
        <text>ATP + protein L-histidine = ADP + protein N-phospho-L-histidine.</text>
        <dbReference type="EC" id="2.7.13.3"/>
    </reaction>
</comment>
<dbReference type="SUPFAM" id="SSF55874">
    <property type="entry name" value="ATPase domain of HSP90 chaperone/DNA topoisomerase II/histidine kinase"/>
    <property type="match status" value="1"/>
</dbReference>
<name>A0ABV3XIT9_9ACTN</name>
<dbReference type="InterPro" id="IPR036890">
    <property type="entry name" value="HATPase_C_sf"/>
</dbReference>
<keyword evidence="5" id="KW-0547">Nucleotide-binding</keyword>